<dbReference type="InterPro" id="IPR005135">
    <property type="entry name" value="Endo/exonuclease/phosphatase"/>
</dbReference>
<feature type="compositionally biased region" description="Polar residues" evidence="1">
    <location>
        <begin position="46"/>
        <end position="58"/>
    </location>
</feature>
<dbReference type="GO" id="GO:0003824">
    <property type="term" value="F:catalytic activity"/>
    <property type="evidence" value="ECO:0007669"/>
    <property type="project" value="InterPro"/>
</dbReference>
<dbReference type="InterPro" id="IPR036691">
    <property type="entry name" value="Endo/exonu/phosph_ase_sf"/>
</dbReference>
<gene>
    <name evidence="3" type="ORF">PYW07_009052</name>
</gene>
<evidence type="ECO:0000256" key="1">
    <source>
        <dbReference type="SAM" id="MobiDB-lite"/>
    </source>
</evidence>
<dbReference type="Gene3D" id="3.60.10.10">
    <property type="entry name" value="Endonuclease/exonuclease/phosphatase"/>
    <property type="match status" value="1"/>
</dbReference>
<feature type="compositionally biased region" description="Low complexity" evidence="1">
    <location>
        <begin position="88"/>
        <end position="104"/>
    </location>
</feature>
<dbReference type="InterPro" id="IPR052560">
    <property type="entry name" value="RdDP_mobile_element"/>
</dbReference>
<reference evidence="3" key="1">
    <citation type="submission" date="2023-03" db="EMBL/GenBank/DDBJ databases">
        <title>Chromosome-level genomes of two armyworms, Mythimna separata and Mythimna loreyi, provide insights into the biosynthesis and reception of sex pheromones.</title>
        <authorList>
            <person name="Zhao H."/>
        </authorList>
    </citation>
    <scope>NUCLEOTIDE SEQUENCE</scope>
    <source>
        <strain evidence="3">BeijingLab</strain>
        <tissue evidence="3">Pupa</tissue>
    </source>
</reference>
<accession>A0AAD8DMU8</accession>
<dbReference type="Proteomes" id="UP001231518">
    <property type="component" value="Chromosome 22"/>
</dbReference>
<evidence type="ECO:0000259" key="2">
    <source>
        <dbReference type="PROSITE" id="PS50878"/>
    </source>
</evidence>
<dbReference type="SUPFAM" id="SSF56219">
    <property type="entry name" value="DNase I-like"/>
    <property type="match status" value="1"/>
</dbReference>
<dbReference type="InterPro" id="IPR043502">
    <property type="entry name" value="DNA/RNA_pol_sf"/>
</dbReference>
<comment type="caution">
    <text evidence="3">The sequence shown here is derived from an EMBL/GenBank/DDBJ whole genome shotgun (WGS) entry which is preliminary data.</text>
</comment>
<dbReference type="PANTHER" id="PTHR36688">
    <property type="entry name" value="ENDO/EXONUCLEASE/PHOSPHATASE DOMAIN-CONTAINING PROTEIN"/>
    <property type="match status" value="1"/>
</dbReference>
<feature type="compositionally biased region" description="Basic and acidic residues" evidence="1">
    <location>
        <begin position="74"/>
        <end position="85"/>
    </location>
</feature>
<evidence type="ECO:0000313" key="3">
    <source>
        <dbReference type="EMBL" id="KAJ8709226.1"/>
    </source>
</evidence>
<dbReference type="GO" id="GO:0071897">
    <property type="term" value="P:DNA biosynthetic process"/>
    <property type="evidence" value="ECO:0007669"/>
    <property type="project" value="UniProtKB-ARBA"/>
</dbReference>
<dbReference type="Pfam" id="PF14529">
    <property type="entry name" value="Exo_endo_phos_2"/>
    <property type="match status" value="1"/>
</dbReference>
<feature type="domain" description="Reverse transcriptase" evidence="2">
    <location>
        <begin position="374"/>
        <end position="735"/>
    </location>
</feature>
<keyword evidence="4" id="KW-1185">Reference proteome</keyword>
<dbReference type="EMBL" id="JARGEI010000024">
    <property type="protein sequence ID" value="KAJ8709226.1"/>
    <property type="molecule type" value="Genomic_DNA"/>
</dbReference>
<dbReference type="PANTHER" id="PTHR36688:SF1">
    <property type="entry name" value="ENDONUCLEASE_EXONUCLEASE_PHOSPHATASE DOMAIN-CONTAINING PROTEIN"/>
    <property type="match status" value="1"/>
</dbReference>
<name>A0AAD8DMU8_MYTSE</name>
<sequence length="891" mass="98029">MEAPSASLMAAANGPSSRPGDDPSGRRRKKKKKGGKKKGKGPLPPTQQEVTGATAPTSAQAGAPRRPAPAAANAERKEQRAEARRTAPRAAAHAGAAPAQQRPRTSGPLSQLFSEESKAQLRGRITRLVRFLTGLVIKMMTAEDPTEVALEGLQEMLEITGHKWLKDEKSAVGYPYRGLAVLVRRRVVHQPLPSTSPSTLYALGIQVHVAGEDLNIFAAYIPPAAKYDLAELRAILQQSPGPSLLAGDLNCKHPAWNSHAANPGGNRLFADAQAHGYYVTGPETPTHYPDARAYVPDVLDVIVHKGLNCQITQQVLDDEMLSDHQPVLAVLAGMPIRLSPPAPRRQTDWTTFQEVMETTTPTWPVVSSANVDRLAEDVTVCIQRAYEEATTIIPRPQGIAFRPLPKQLRDLVRETRRLRKRWQQTKCPAQKAQLNRDWPAIHKLCRQLTKTPAPVRPLLHSDGAPRYSAPDRAEIFAECLERQFQPNPTVDHDHVAAVERHLRDYFATPIAPDEDPIFFSPNAVGRAILGAKPRKAPGADGITNTALRHLPYRSVAALARLFTAVLRTGVFPACWKEGRVIMLPKANKNVLKPESYRPITLLPTMSKDRSFRVVVNGALSSARPVAAGVPQGSCVSPVCYSHYTDDIPTTPETTLAVYADDAAYVGSSLNARHAAVKVQRVLDLLPEWLSKWRLSVNVGKTQALLVGSARHPPPLQLLGADIAWSPQVRYLGVTIDRRLSMRSHVRQVTAKSRVARALLRPVLSSRLPLRAKLGVYKTYIRPLITYAAPAWLALTSETSKTRLRAQQNLTLRTIVDAPSLVRNAVIERDLRMESLDKFCARLASNMFARADASAWPHVKQIAPWHVRPPDAKRFPRDLLPDVANPPDLTPE</sequence>
<dbReference type="AlphaFoldDB" id="A0AAD8DMU8"/>
<feature type="compositionally biased region" description="Basic residues" evidence="1">
    <location>
        <begin position="26"/>
        <end position="40"/>
    </location>
</feature>
<feature type="region of interest" description="Disordered" evidence="1">
    <location>
        <begin position="1"/>
        <end position="111"/>
    </location>
</feature>
<protein>
    <recommendedName>
        <fullName evidence="2">Reverse transcriptase domain-containing protein</fullName>
    </recommendedName>
</protein>
<dbReference type="InterPro" id="IPR000477">
    <property type="entry name" value="RT_dom"/>
</dbReference>
<dbReference type="Pfam" id="PF00078">
    <property type="entry name" value="RVT_1"/>
    <property type="match status" value="1"/>
</dbReference>
<dbReference type="PROSITE" id="PS50878">
    <property type="entry name" value="RT_POL"/>
    <property type="match status" value="1"/>
</dbReference>
<feature type="compositionally biased region" description="Low complexity" evidence="1">
    <location>
        <begin position="59"/>
        <end position="73"/>
    </location>
</feature>
<organism evidence="3 4">
    <name type="scientific">Mythimna separata</name>
    <name type="common">Oriental armyworm</name>
    <name type="synonym">Pseudaletia separata</name>
    <dbReference type="NCBI Taxonomy" id="271217"/>
    <lineage>
        <taxon>Eukaryota</taxon>
        <taxon>Metazoa</taxon>
        <taxon>Ecdysozoa</taxon>
        <taxon>Arthropoda</taxon>
        <taxon>Hexapoda</taxon>
        <taxon>Insecta</taxon>
        <taxon>Pterygota</taxon>
        <taxon>Neoptera</taxon>
        <taxon>Endopterygota</taxon>
        <taxon>Lepidoptera</taxon>
        <taxon>Glossata</taxon>
        <taxon>Ditrysia</taxon>
        <taxon>Noctuoidea</taxon>
        <taxon>Noctuidae</taxon>
        <taxon>Noctuinae</taxon>
        <taxon>Hadenini</taxon>
        <taxon>Mythimna</taxon>
    </lineage>
</organism>
<evidence type="ECO:0000313" key="4">
    <source>
        <dbReference type="Proteomes" id="UP001231518"/>
    </source>
</evidence>
<dbReference type="SUPFAM" id="SSF56672">
    <property type="entry name" value="DNA/RNA polymerases"/>
    <property type="match status" value="1"/>
</dbReference>
<proteinExistence type="predicted"/>